<feature type="transmembrane region" description="Helical" evidence="1">
    <location>
        <begin position="6"/>
        <end position="23"/>
    </location>
</feature>
<reference evidence="3" key="2">
    <citation type="submission" date="2017-05" db="EMBL/GenBank/DDBJ databases">
        <authorList>
            <consortium name="The Broad Institute Genomics Platform"/>
            <consortium name="The Broad Institute Genomic Center for Infectious Diseases"/>
            <person name="Earl A."/>
            <person name="Manson A."/>
            <person name="Schwartman J."/>
            <person name="Gilmore M."/>
            <person name="Abouelleil A."/>
            <person name="Cao P."/>
            <person name="Chapman S."/>
            <person name="Cusick C."/>
            <person name="Shea T."/>
            <person name="Young S."/>
            <person name="Neafsey D."/>
            <person name="Nusbaum C."/>
            <person name="Birren B."/>
        </authorList>
    </citation>
    <scope>NUCLEOTIDE SEQUENCE</scope>
    <source>
        <strain evidence="3">9D6_DIV0238</strain>
    </source>
</reference>
<dbReference type="EMBL" id="NIBQ01000003">
    <property type="protein sequence ID" value="OUZ30458.1"/>
    <property type="molecule type" value="Genomic_DNA"/>
</dbReference>
<organism evidence="2">
    <name type="scientific">Candidatus Enterococcus dunnyi</name>
    <dbReference type="NCBI Taxonomy" id="1834192"/>
    <lineage>
        <taxon>Bacteria</taxon>
        <taxon>Bacillati</taxon>
        <taxon>Bacillota</taxon>
        <taxon>Bacilli</taxon>
        <taxon>Lactobacillales</taxon>
        <taxon>Enterococcaceae</taxon>
        <taxon>Enterococcus</taxon>
    </lineage>
</organism>
<dbReference type="EMBL" id="CP147246">
    <property type="protein sequence ID" value="WYJ94550.1"/>
    <property type="molecule type" value="Genomic_DNA"/>
</dbReference>
<evidence type="ECO:0000256" key="1">
    <source>
        <dbReference type="SAM" id="Phobius"/>
    </source>
</evidence>
<keyword evidence="1" id="KW-0472">Membrane</keyword>
<dbReference type="Proteomes" id="UP000196151">
    <property type="component" value="Chromosome"/>
</dbReference>
<sequence length="55" mass="5940">MDQKYIPVIIGILFLLIAATIFVKPIAIKVILAIITVVLSGYFCSSCLSIGSIKK</sequence>
<keyword evidence="1" id="KW-1133">Transmembrane helix</keyword>
<evidence type="ECO:0000313" key="2">
    <source>
        <dbReference type="EMBL" id="OUZ30458.1"/>
    </source>
</evidence>
<evidence type="ECO:0000313" key="3">
    <source>
        <dbReference type="EMBL" id="WYJ94550.1"/>
    </source>
</evidence>
<feature type="transmembrane region" description="Helical" evidence="1">
    <location>
        <begin position="30"/>
        <end position="53"/>
    </location>
</feature>
<name>A0A200IZT8_9ENTE</name>
<keyword evidence="4" id="KW-1185">Reference proteome</keyword>
<proteinExistence type="predicted"/>
<keyword evidence="1" id="KW-0812">Transmembrane</keyword>
<evidence type="ECO:0000313" key="4">
    <source>
        <dbReference type="Proteomes" id="UP000196151"/>
    </source>
</evidence>
<reference evidence="3" key="3">
    <citation type="submission" date="2024-03" db="EMBL/GenBank/DDBJ databases">
        <title>The Genome Sequence of Enterococcus sp. DIV0238c.</title>
        <authorList>
            <consortium name="The Broad Institute Genomics Platform"/>
            <consortium name="The Broad Institute Microbial Omics Core"/>
            <consortium name="The Broad Institute Genomic Center for Infectious Diseases"/>
            <person name="Earl A."/>
            <person name="Manson A."/>
            <person name="Gilmore M."/>
            <person name="Schwartman J."/>
            <person name="Shea T."/>
            <person name="Abouelleil A."/>
            <person name="Cao P."/>
            <person name="Chapman S."/>
            <person name="Cusick C."/>
            <person name="Young S."/>
            <person name="Neafsey D."/>
            <person name="Nusbaum C."/>
            <person name="Birren B."/>
        </authorList>
    </citation>
    <scope>NUCLEOTIDE SEQUENCE</scope>
    <source>
        <strain evidence="3">9D6_DIV0238</strain>
    </source>
</reference>
<dbReference type="AlphaFoldDB" id="A0A200IZT8"/>
<gene>
    <name evidence="3" type="ORF">A5889_002063</name>
    <name evidence="2" type="ORF">A5889_002746</name>
</gene>
<accession>A0A200IZT8</accession>
<reference evidence="2" key="1">
    <citation type="submission" date="2017-05" db="EMBL/GenBank/DDBJ databases">
        <title>The Genome Sequence of Enterococcus sp. 9D6_DIV0238.</title>
        <authorList>
            <consortium name="The Broad Institute Genomics Platform"/>
            <consortium name="The Broad Institute Genomic Center for Infectious Diseases"/>
            <person name="Earl A."/>
            <person name="Manson A."/>
            <person name="Schwartman J."/>
            <person name="Gilmore M."/>
            <person name="Abouelleil A."/>
            <person name="Cao P."/>
            <person name="Chapman S."/>
            <person name="Cusick C."/>
            <person name="Shea T."/>
            <person name="Young S."/>
            <person name="Neafsey D."/>
            <person name="Nusbaum C."/>
            <person name="Birren B."/>
        </authorList>
    </citation>
    <scope>NUCLEOTIDE SEQUENCE [LARGE SCALE GENOMIC DNA]</scope>
    <source>
        <strain evidence="2">9D6_DIV0238</strain>
    </source>
</reference>
<protein>
    <submittedName>
        <fullName evidence="2">Uncharacterized protein</fullName>
    </submittedName>
</protein>